<dbReference type="SUPFAM" id="SSF53756">
    <property type="entry name" value="UDP-Glycosyltransferase/glycogen phosphorylase"/>
    <property type="match status" value="1"/>
</dbReference>
<sequence length="363" mass="39741">MTGQQRVLIIQARNLGDAVISTALVETIAHGFPAAKIDVLTRPEIAQIFAHNPHVEEIITGRLPMSSLHDFGLKAALVLPGLMNKLRRKGYTDVVNLTGDFREEFIGRVITRKNNWSPAWAADHPCRKTIRPSIIRLANRPITIPSTTPNIHDAAAIIGTAVTSGTAQKPALYTPGKKRITWNPLERAVGIHPMASQPWRRWELEKWNLVAKALIENEIDVHVFGAPSEAKELTQHFCQLDASRISIVTGSLSNYFAAVSRMRVLLCPDSSASHVAYALGVPTILLNGANDATAWAPPGSTVLAAGPGLSCYPCYNRPTCFGGADEYACVRRIQMKSVLETVWEVLESTGREFISVLPQNSRS</sequence>
<evidence type="ECO:0000313" key="3">
    <source>
        <dbReference type="EMBL" id="MBB5063622.1"/>
    </source>
</evidence>
<keyword evidence="1 3" id="KW-0328">Glycosyltransferase</keyword>
<dbReference type="GO" id="GO:0008713">
    <property type="term" value="F:ADP-heptose-lipopolysaccharide heptosyltransferase activity"/>
    <property type="evidence" value="ECO:0007669"/>
    <property type="project" value="TreeGrafter"/>
</dbReference>
<dbReference type="Pfam" id="PF01075">
    <property type="entry name" value="Glyco_transf_9"/>
    <property type="match status" value="1"/>
</dbReference>
<evidence type="ECO:0000313" key="4">
    <source>
        <dbReference type="Proteomes" id="UP000584867"/>
    </source>
</evidence>
<keyword evidence="2 3" id="KW-0808">Transferase</keyword>
<organism evidence="3 4">
    <name type="scientific">Granulicella mallensis</name>
    <dbReference type="NCBI Taxonomy" id="940614"/>
    <lineage>
        <taxon>Bacteria</taxon>
        <taxon>Pseudomonadati</taxon>
        <taxon>Acidobacteriota</taxon>
        <taxon>Terriglobia</taxon>
        <taxon>Terriglobales</taxon>
        <taxon>Acidobacteriaceae</taxon>
        <taxon>Granulicella</taxon>
    </lineage>
</organism>
<name>A0A7W7ZPD8_9BACT</name>
<dbReference type="PANTHER" id="PTHR30160">
    <property type="entry name" value="TETRAACYLDISACCHARIDE 4'-KINASE-RELATED"/>
    <property type="match status" value="1"/>
</dbReference>
<proteinExistence type="predicted"/>
<dbReference type="Gene3D" id="3.40.50.2000">
    <property type="entry name" value="Glycogen Phosphorylase B"/>
    <property type="match status" value="2"/>
</dbReference>
<accession>A0A7W7ZPD8</accession>
<dbReference type="PANTHER" id="PTHR30160:SF22">
    <property type="entry name" value="LIPOPOLYSACCHARIDE CORE BIOSYNTHESIS PROTEIN"/>
    <property type="match status" value="1"/>
</dbReference>
<dbReference type="GO" id="GO:0009244">
    <property type="term" value="P:lipopolysaccharide core region biosynthetic process"/>
    <property type="evidence" value="ECO:0007669"/>
    <property type="project" value="TreeGrafter"/>
</dbReference>
<dbReference type="RefSeq" id="WP_184254946.1">
    <property type="nucleotide sequence ID" value="NZ_JACHIO010000007.1"/>
</dbReference>
<comment type="caution">
    <text evidence="3">The sequence shown here is derived from an EMBL/GenBank/DDBJ whole genome shotgun (WGS) entry which is preliminary data.</text>
</comment>
<dbReference type="Proteomes" id="UP000584867">
    <property type="component" value="Unassembled WGS sequence"/>
</dbReference>
<dbReference type="InterPro" id="IPR051199">
    <property type="entry name" value="LPS_LOS_Heptosyltrfase"/>
</dbReference>
<dbReference type="EC" id="2.4.-.-" evidence="3"/>
<protein>
    <submittedName>
        <fullName evidence="3">Heptosyltransferase-3</fullName>
        <ecNumber evidence="3">2.4.-.-</ecNumber>
    </submittedName>
</protein>
<dbReference type="EMBL" id="JACHIO010000007">
    <property type="protein sequence ID" value="MBB5063622.1"/>
    <property type="molecule type" value="Genomic_DNA"/>
</dbReference>
<dbReference type="CDD" id="cd03789">
    <property type="entry name" value="GT9_LPS_heptosyltransferase"/>
    <property type="match status" value="1"/>
</dbReference>
<evidence type="ECO:0000256" key="2">
    <source>
        <dbReference type="ARBA" id="ARBA00022679"/>
    </source>
</evidence>
<evidence type="ECO:0000256" key="1">
    <source>
        <dbReference type="ARBA" id="ARBA00022676"/>
    </source>
</evidence>
<dbReference type="InterPro" id="IPR002201">
    <property type="entry name" value="Glyco_trans_9"/>
</dbReference>
<dbReference type="AlphaFoldDB" id="A0A7W7ZPD8"/>
<gene>
    <name evidence="3" type="ORF">HDF15_001967</name>
</gene>
<dbReference type="GO" id="GO:0005829">
    <property type="term" value="C:cytosol"/>
    <property type="evidence" value="ECO:0007669"/>
    <property type="project" value="TreeGrafter"/>
</dbReference>
<reference evidence="3 4" key="1">
    <citation type="submission" date="2020-08" db="EMBL/GenBank/DDBJ databases">
        <title>Genomic Encyclopedia of Type Strains, Phase IV (KMG-V): Genome sequencing to study the core and pangenomes of soil and plant-associated prokaryotes.</title>
        <authorList>
            <person name="Whitman W."/>
        </authorList>
    </citation>
    <scope>NUCLEOTIDE SEQUENCE [LARGE SCALE GENOMIC DNA]</scope>
    <source>
        <strain evidence="3 4">X5P3</strain>
    </source>
</reference>